<feature type="domain" description="Methionyl-tRNA synthetase anticodon-binding" evidence="14">
    <location>
        <begin position="531"/>
        <end position="658"/>
    </location>
</feature>
<dbReference type="PRINTS" id="PR01041">
    <property type="entry name" value="TRNASYNTHMET"/>
</dbReference>
<evidence type="ECO:0000256" key="11">
    <source>
        <dbReference type="HAMAP-Rule" id="MF_01228"/>
    </source>
</evidence>
<dbReference type="PROSITE" id="PS00178">
    <property type="entry name" value="AA_TRNA_LIGASE_I"/>
    <property type="match status" value="1"/>
</dbReference>
<keyword evidence="9 11" id="KW-0030">Aminoacyl-tRNA synthetase</keyword>
<dbReference type="NCBIfam" id="TIGR00398">
    <property type="entry name" value="metG"/>
    <property type="match status" value="1"/>
</dbReference>
<dbReference type="OrthoDB" id="9810191at2"/>
<keyword evidence="7 11" id="KW-0067">ATP-binding</keyword>
<gene>
    <name evidence="11" type="primary">metG</name>
    <name evidence="15" type="ORF">FBZ95_101147</name>
</gene>
<dbReference type="SUPFAM" id="SSF52374">
    <property type="entry name" value="Nucleotidylyl transferase"/>
    <property type="match status" value="1"/>
</dbReference>
<evidence type="ECO:0000256" key="4">
    <source>
        <dbReference type="ARBA" id="ARBA00022490"/>
    </source>
</evidence>
<comment type="caution">
    <text evidence="15">The sequence shown here is derived from an EMBL/GenBank/DDBJ whole genome shotgun (WGS) entry which is preliminary data.</text>
</comment>
<dbReference type="RefSeq" id="WP_080138580.1">
    <property type="nucleotide sequence ID" value="NZ_LWIG01000033.1"/>
</dbReference>
<dbReference type="EMBL" id="VITW01000001">
    <property type="protein sequence ID" value="TWB83711.1"/>
    <property type="molecule type" value="Genomic_DNA"/>
</dbReference>
<dbReference type="InterPro" id="IPR014758">
    <property type="entry name" value="Met-tRNA_synth"/>
</dbReference>
<keyword evidence="5 11" id="KW-0436">Ligase</keyword>
<evidence type="ECO:0000256" key="8">
    <source>
        <dbReference type="ARBA" id="ARBA00022917"/>
    </source>
</evidence>
<evidence type="ECO:0000256" key="3">
    <source>
        <dbReference type="ARBA" id="ARBA00005328"/>
    </source>
</evidence>
<dbReference type="NCBIfam" id="NF008900">
    <property type="entry name" value="PRK12267.1"/>
    <property type="match status" value="1"/>
</dbReference>
<feature type="compositionally biased region" description="Basic residues" evidence="12">
    <location>
        <begin position="1"/>
        <end position="19"/>
    </location>
</feature>
<comment type="subunit">
    <text evidence="11">Monomer.</text>
</comment>
<feature type="region of interest" description="Disordered" evidence="12">
    <location>
        <begin position="1"/>
        <end position="90"/>
    </location>
</feature>
<evidence type="ECO:0000256" key="10">
    <source>
        <dbReference type="ARBA" id="ARBA00047364"/>
    </source>
</evidence>
<dbReference type="CDD" id="cd00814">
    <property type="entry name" value="MetRS_core"/>
    <property type="match status" value="1"/>
</dbReference>
<evidence type="ECO:0000313" key="15">
    <source>
        <dbReference type="EMBL" id="TWB83711.1"/>
    </source>
</evidence>
<comment type="caution">
    <text evidence="11">Lacks conserved residue(s) required for the propagation of feature annotation.</text>
</comment>
<dbReference type="InterPro" id="IPR001412">
    <property type="entry name" value="aa-tRNA-synth_I_CS"/>
</dbReference>
<dbReference type="AlphaFoldDB" id="A0A560JAW7"/>
<dbReference type="GO" id="GO:0005737">
    <property type="term" value="C:cytoplasm"/>
    <property type="evidence" value="ECO:0007669"/>
    <property type="project" value="UniProtKB-SubCell"/>
</dbReference>
<dbReference type="Pfam" id="PF19303">
    <property type="entry name" value="Anticodon_3"/>
    <property type="match status" value="1"/>
</dbReference>
<dbReference type="PANTHER" id="PTHR43326:SF1">
    <property type="entry name" value="METHIONINE--TRNA LIGASE, MITOCHONDRIAL"/>
    <property type="match status" value="1"/>
</dbReference>
<protein>
    <recommendedName>
        <fullName evidence="11">Methionine--tRNA ligase</fullName>
        <ecNumber evidence="11">6.1.1.10</ecNumber>
    </recommendedName>
    <alternativeName>
        <fullName evidence="11">Methionyl-tRNA synthetase</fullName>
        <shortName evidence="11">MetRS</shortName>
    </alternativeName>
</protein>
<dbReference type="GO" id="GO:0005524">
    <property type="term" value="F:ATP binding"/>
    <property type="evidence" value="ECO:0007669"/>
    <property type="project" value="UniProtKB-UniRule"/>
</dbReference>
<dbReference type="InterPro" id="IPR023457">
    <property type="entry name" value="Met-tRNA_synth_2"/>
</dbReference>
<dbReference type="Pfam" id="PF09334">
    <property type="entry name" value="tRNA-synt_1g"/>
    <property type="match status" value="1"/>
</dbReference>
<organism evidence="15 16">
    <name type="scientific">Bradyrhizobium sacchari</name>
    <dbReference type="NCBI Taxonomy" id="1399419"/>
    <lineage>
        <taxon>Bacteria</taxon>
        <taxon>Pseudomonadati</taxon>
        <taxon>Pseudomonadota</taxon>
        <taxon>Alphaproteobacteria</taxon>
        <taxon>Hyphomicrobiales</taxon>
        <taxon>Nitrobacteraceae</taxon>
        <taxon>Bradyrhizobium</taxon>
    </lineage>
</organism>
<evidence type="ECO:0000256" key="2">
    <source>
        <dbReference type="ARBA" id="ARBA00004496"/>
    </source>
</evidence>
<evidence type="ECO:0000256" key="7">
    <source>
        <dbReference type="ARBA" id="ARBA00022840"/>
    </source>
</evidence>
<feature type="domain" description="Methionyl/Leucyl tRNA synthetase" evidence="13">
    <location>
        <begin position="163"/>
        <end position="519"/>
    </location>
</feature>
<feature type="compositionally biased region" description="Low complexity" evidence="12">
    <location>
        <begin position="74"/>
        <end position="90"/>
    </location>
</feature>
<evidence type="ECO:0000256" key="6">
    <source>
        <dbReference type="ARBA" id="ARBA00022741"/>
    </source>
</evidence>
<dbReference type="FunFam" id="2.170.220.10:FF:000001">
    <property type="entry name" value="methionine--tRNA ligase, mitochondrial"/>
    <property type="match status" value="1"/>
</dbReference>
<comment type="similarity">
    <text evidence="3 11">Belongs to the class-I aminoacyl-tRNA synthetase family. MetG type 2B subfamily.</text>
</comment>
<dbReference type="InterPro" id="IPR033911">
    <property type="entry name" value="MetRS_core"/>
</dbReference>
<dbReference type="STRING" id="1399419.A5906_06550"/>
<reference evidence="15 16" key="1">
    <citation type="submission" date="2019-06" db="EMBL/GenBank/DDBJ databases">
        <title>Genomic Encyclopedia of Type Strains, Phase IV (KMG-V): Genome sequencing to study the core and pangenomes of soil and plant-associated prokaryotes.</title>
        <authorList>
            <person name="Whitman W."/>
        </authorList>
    </citation>
    <scope>NUCLEOTIDE SEQUENCE [LARGE SCALE GENOMIC DNA]</scope>
    <source>
        <strain evidence="15 16">BR 10556</strain>
    </source>
</reference>
<dbReference type="PANTHER" id="PTHR43326">
    <property type="entry name" value="METHIONYL-TRNA SYNTHETASE"/>
    <property type="match status" value="1"/>
</dbReference>
<feature type="compositionally biased region" description="Basic residues" evidence="12">
    <location>
        <begin position="26"/>
        <end position="73"/>
    </location>
</feature>
<dbReference type="HAMAP" id="MF_01228">
    <property type="entry name" value="Met_tRNA_synth_type2"/>
    <property type="match status" value="1"/>
</dbReference>
<sequence>MATRAKKIVKAKSSKKKAAKKVEKKVAKKAVRARASKAAKKTRKAAAKKGVKKSAAKTSKKVGNKKAAKKQVVAKKASTTTTATKAAKATAKNKAPAKTVAKKPAAPAVIAAPAPVATPPKAETPKVSKPKITKPKAPSAPKPVATAPAAVPAAAPARDNVFYITTAIAYPNGSPHIGHAYEAIATDVLARFARLDGKDVFFLTGTDEHGLKMVQTAQNEGLTPAALATRNAGRFKEMDERLNVSFDRFIRTTEEQHHRSTQEIWRRMEANGDIYADTYSGWYSVRDEAYYAEDETRLNDDGVRLGPQGTPVEWVEEKSYFFRLSAYQDKLLKLYTDNPDFIGPDSRRNEVVSFVRSGLRDLSISRTTFDWGVKVPGDDEHVMYVWVDALTNYITGVGFPDESDGNWRYWPADVHIIGKDIIRFHAVYWPAFLISAGIPVPKRVYAHGFLFNRGEKMSKSVGNVVDPFNLADQYGVDQMRYFFLREVPFGQDGNYNHEAIVARINADLANDLGNLAQRSLSMIAKQLGGVLPEPGEFSDSDKAILAMADGMIAASREAMATQQIHHWLNAVWAVVAEANRYFAGEAPWALAKTDPARQKTVLYVTAEVVRQIAILAQPAMPTASSKLLDSLGIPEGERSFAMLGGERRIAPGSTLPAPTPAFPRYIEPAA</sequence>
<dbReference type="InterPro" id="IPR015413">
    <property type="entry name" value="Methionyl/Leucyl_tRNA_Synth"/>
</dbReference>
<dbReference type="Gene3D" id="2.170.220.10">
    <property type="match status" value="1"/>
</dbReference>
<keyword evidence="6 11" id="KW-0547">Nucleotide-binding</keyword>
<keyword evidence="4 11" id="KW-0963">Cytoplasm</keyword>
<feature type="short sequence motif" description="'KMSKS' region" evidence="11">
    <location>
        <begin position="456"/>
        <end position="460"/>
    </location>
</feature>
<evidence type="ECO:0000256" key="5">
    <source>
        <dbReference type="ARBA" id="ARBA00022598"/>
    </source>
</evidence>
<accession>A0A560JAW7</accession>
<dbReference type="GO" id="GO:0004825">
    <property type="term" value="F:methionine-tRNA ligase activity"/>
    <property type="evidence" value="ECO:0007669"/>
    <property type="project" value="UniProtKB-UniRule"/>
</dbReference>
<dbReference type="SUPFAM" id="SSF47323">
    <property type="entry name" value="Anticodon-binding domain of a subclass of class I aminoacyl-tRNA synthetases"/>
    <property type="match status" value="1"/>
</dbReference>
<dbReference type="EC" id="6.1.1.10" evidence="11"/>
<keyword evidence="8 11" id="KW-0648">Protein biosynthesis</keyword>
<comment type="subcellular location">
    <subcellularLocation>
        <location evidence="2 11">Cytoplasm</location>
    </subcellularLocation>
</comment>
<evidence type="ECO:0000256" key="12">
    <source>
        <dbReference type="SAM" id="MobiDB-lite"/>
    </source>
</evidence>
<dbReference type="CDD" id="cd07957">
    <property type="entry name" value="Anticodon_Ia_Met"/>
    <property type="match status" value="1"/>
</dbReference>
<comment type="function">
    <text evidence="1 11">Is required not only for elongation of protein synthesis but also for the initiation of all mRNA translation through initiator tRNA(fMet) aminoacylation.</text>
</comment>
<dbReference type="FunFam" id="1.10.730.10:FF:000035">
    <property type="entry name" value="Methionine--tRNA ligase"/>
    <property type="match status" value="1"/>
</dbReference>
<name>A0A560JAW7_9BRAD</name>
<dbReference type="Proteomes" id="UP000315914">
    <property type="component" value="Unassembled WGS sequence"/>
</dbReference>
<comment type="catalytic activity">
    <reaction evidence="10 11">
        <text>tRNA(Met) + L-methionine + ATP = L-methionyl-tRNA(Met) + AMP + diphosphate</text>
        <dbReference type="Rhea" id="RHEA:13481"/>
        <dbReference type="Rhea" id="RHEA-COMP:9667"/>
        <dbReference type="Rhea" id="RHEA-COMP:9698"/>
        <dbReference type="ChEBI" id="CHEBI:30616"/>
        <dbReference type="ChEBI" id="CHEBI:33019"/>
        <dbReference type="ChEBI" id="CHEBI:57844"/>
        <dbReference type="ChEBI" id="CHEBI:78442"/>
        <dbReference type="ChEBI" id="CHEBI:78530"/>
        <dbReference type="ChEBI" id="CHEBI:456215"/>
        <dbReference type="EC" id="6.1.1.10"/>
    </reaction>
</comment>
<evidence type="ECO:0000313" key="16">
    <source>
        <dbReference type="Proteomes" id="UP000315914"/>
    </source>
</evidence>
<dbReference type="Gene3D" id="1.10.730.10">
    <property type="entry name" value="Isoleucyl-tRNA Synthetase, Domain 1"/>
    <property type="match status" value="1"/>
</dbReference>
<proteinExistence type="inferred from homology"/>
<dbReference type="InterPro" id="IPR041872">
    <property type="entry name" value="Anticodon_Met"/>
</dbReference>
<evidence type="ECO:0000259" key="13">
    <source>
        <dbReference type="Pfam" id="PF09334"/>
    </source>
</evidence>
<evidence type="ECO:0000256" key="9">
    <source>
        <dbReference type="ARBA" id="ARBA00023146"/>
    </source>
</evidence>
<dbReference type="Gene3D" id="3.40.50.620">
    <property type="entry name" value="HUPs"/>
    <property type="match status" value="1"/>
</dbReference>
<feature type="short sequence motif" description="'HIGH' region" evidence="11">
    <location>
        <begin position="169"/>
        <end position="179"/>
    </location>
</feature>
<dbReference type="InterPro" id="IPR009080">
    <property type="entry name" value="tRNAsynth_Ia_anticodon-bd"/>
</dbReference>
<evidence type="ECO:0000259" key="14">
    <source>
        <dbReference type="Pfam" id="PF19303"/>
    </source>
</evidence>
<dbReference type="InterPro" id="IPR014729">
    <property type="entry name" value="Rossmann-like_a/b/a_fold"/>
</dbReference>
<keyword evidence="16" id="KW-1185">Reference proteome</keyword>
<dbReference type="GO" id="GO:0006431">
    <property type="term" value="P:methionyl-tRNA aminoacylation"/>
    <property type="evidence" value="ECO:0007669"/>
    <property type="project" value="UniProtKB-UniRule"/>
</dbReference>
<feature type="compositionally biased region" description="Low complexity" evidence="12">
    <location>
        <begin position="135"/>
        <end position="144"/>
    </location>
</feature>
<feature type="region of interest" description="Disordered" evidence="12">
    <location>
        <begin position="116"/>
        <end position="144"/>
    </location>
</feature>
<evidence type="ECO:0000256" key="1">
    <source>
        <dbReference type="ARBA" id="ARBA00003314"/>
    </source>
</evidence>